<evidence type="ECO:0000256" key="5">
    <source>
        <dbReference type="ARBA" id="ARBA00023186"/>
    </source>
</evidence>
<dbReference type="PANTHER" id="PTHR47637">
    <property type="entry name" value="CHAPERONE SURA"/>
    <property type="match status" value="1"/>
</dbReference>
<dbReference type="Pfam" id="PF13616">
    <property type="entry name" value="Rotamase_3"/>
    <property type="match status" value="1"/>
</dbReference>
<dbReference type="SUPFAM" id="SSF109998">
    <property type="entry name" value="Triger factor/SurA peptide-binding domain-like"/>
    <property type="match status" value="1"/>
</dbReference>
<gene>
    <name evidence="7" type="primary">surA</name>
    <name evidence="10" type="ORF">FKG94_19255</name>
</gene>
<keyword evidence="11" id="KW-1185">Reference proteome</keyword>
<evidence type="ECO:0000256" key="2">
    <source>
        <dbReference type="ARBA" id="ARBA00022737"/>
    </source>
</evidence>
<dbReference type="PROSITE" id="PS50198">
    <property type="entry name" value="PPIC_PPIASE_2"/>
    <property type="match status" value="2"/>
</dbReference>
<dbReference type="Proteomes" id="UP000319732">
    <property type="component" value="Unassembled WGS sequence"/>
</dbReference>
<dbReference type="SUPFAM" id="SSF54534">
    <property type="entry name" value="FKBP-like"/>
    <property type="match status" value="2"/>
</dbReference>
<protein>
    <recommendedName>
        <fullName evidence="7">Chaperone SurA</fullName>
    </recommendedName>
    <alternativeName>
        <fullName evidence="7">Peptidyl-prolyl cis-trans isomerase SurA</fullName>
        <shortName evidence="7">PPIase SurA</shortName>
        <ecNumber evidence="7">5.2.1.8</ecNumber>
    </alternativeName>
    <alternativeName>
        <fullName evidence="7">Rotamase SurA</fullName>
    </alternativeName>
</protein>
<comment type="function">
    <text evidence="7">Chaperone involved in the correct folding and assembly of outer membrane proteins. Recognizes specific patterns of aromatic residues and the orientation of their side chains, which are found more frequently in integral outer membrane proteins. May act in both early periplasmic and late outer membrane-associated steps of protein maturation.</text>
</comment>
<dbReference type="InterPro" id="IPR000297">
    <property type="entry name" value="PPIase_PpiC"/>
</dbReference>
<dbReference type="GO" id="GO:0050821">
    <property type="term" value="P:protein stabilization"/>
    <property type="evidence" value="ECO:0007669"/>
    <property type="project" value="InterPro"/>
</dbReference>
<feature type="domain" description="PpiC" evidence="9">
    <location>
        <begin position="214"/>
        <end position="315"/>
    </location>
</feature>
<dbReference type="InterPro" id="IPR015391">
    <property type="entry name" value="SurA_N"/>
</dbReference>
<evidence type="ECO:0000256" key="3">
    <source>
        <dbReference type="ARBA" id="ARBA00022764"/>
    </source>
</evidence>
<feature type="domain" description="PpiC" evidence="9">
    <location>
        <begin position="324"/>
        <end position="423"/>
    </location>
</feature>
<proteinExistence type="inferred from homology"/>
<name>A0A545T3J5_9GAMM</name>
<dbReference type="InterPro" id="IPR027304">
    <property type="entry name" value="Trigger_fact/SurA_dom_sf"/>
</dbReference>
<keyword evidence="4 7" id="KW-0697">Rotamase</keyword>
<keyword evidence="1 7" id="KW-0732">Signal</keyword>
<evidence type="ECO:0000313" key="10">
    <source>
        <dbReference type="EMBL" id="TQV71787.1"/>
    </source>
</evidence>
<dbReference type="GO" id="GO:0051082">
    <property type="term" value="F:unfolded protein binding"/>
    <property type="evidence" value="ECO:0007669"/>
    <property type="project" value="UniProtKB-UniRule"/>
</dbReference>
<comment type="domain">
    <text evidence="7">The PPIase activity resides only in the second parvulin domain. The N-terminal region and the C-terminal tail are necessary and sufficient for the chaperone activity of SurA. The PPIase activity is dispensable for SurA to function as a chaperone. The N-terminal region and the C-terminal tail are also required for porin recognition.</text>
</comment>
<feature type="region of interest" description="Disordered" evidence="8">
    <location>
        <begin position="1"/>
        <end position="27"/>
    </location>
</feature>
<dbReference type="RefSeq" id="WP_142928563.1">
    <property type="nucleotide sequence ID" value="NZ_ML660099.1"/>
</dbReference>
<comment type="subcellular location">
    <subcellularLocation>
        <location evidence="7">Periplasm</location>
    </subcellularLocation>
    <text evidence="7">Is capable of associating with the outer membrane.</text>
</comment>
<dbReference type="AlphaFoldDB" id="A0A545T3J5"/>
<dbReference type="Gene3D" id="3.10.50.40">
    <property type="match status" value="2"/>
</dbReference>
<reference evidence="10 11" key="1">
    <citation type="submission" date="2019-06" db="EMBL/GenBank/DDBJ databases">
        <title>Whole genome sequence for Cellvibrionaceae sp. R142.</title>
        <authorList>
            <person name="Wang G."/>
        </authorList>
    </citation>
    <scope>NUCLEOTIDE SEQUENCE [LARGE SCALE GENOMIC DNA]</scope>
    <source>
        <strain evidence="10 11">R142</strain>
    </source>
</reference>
<evidence type="ECO:0000259" key="9">
    <source>
        <dbReference type="PROSITE" id="PS50198"/>
    </source>
</evidence>
<dbReference type="GO" id="GO:0042277">
    <property type="term" value="F:peptide binding"/>
    <property type="evidence" value="ECO:0007669"/>
    <property type="project" value="InterPro"/>
</dbReference>
<dbReference type="Pfam" id="PF09312">
    <property type="entry name" value="SurA_N"/>
    <property type="match status" value="1"/>
</dbReference>
<dbReference type="GO" id="GO:0043165">
    <property type="term" value="P:Gram-negative-bacterium-type cell outer membrane assembly"/>
    <property type="evidence" value="ECO:0007669"/>
    <property type="project" value="InterPro"/>
</dbReference>
<keyword evidence="3 7" id="KW-0574">Periplasm</keyword>
<evidence type="ECO:0000313" key="11">
    <source>
        <dbReference type="Proteomes" id="UP000319732"/>
    </source>
</evidence>
<dbReference type="Pfam" id="PF00639">
    <property type="entry name" value="Rotamase"/>
    <property type="match status" value="1"/>
</dbReference>
<evidence type="ECO:0000256" key="6">
    <source>
        <dbReference type="ARBA" id="ARBA00023235"/>
    </source>
</evidence>
<feature type="compositionally biased region" description="Basic residues" evidence="8">
    <location>
        <begin position="1"/>
        <end position="15"/>
    </location>
</feature>
<sequence length="468" mass="52248">MNRRVNTHKPAAHSRQHADKTPHQTGRLPALYGKLPVWRVGAGRAFGAALAAVALIGSLCAQAQTTTLDKVIAIVDDDVVMASELEQQLAIISTRIQAQQTQLPPEDVLRSQVLEKLIVDRLQLQMADRAGVRIEDGQINQAIARMQQANNLTAEAFAEELRREGMTPSTLREQVRREMVINQVQQGRVNRRIQITEQEIDNFLNSTEGKFWTSPDYQLGHMLIAVATGAGEEEKNAAREKAEQLFQQLQQGADFKQLAIANSAGPQALQGGDLGWRKTAQLPALFAEVVPGLKPGQTSAPFASDAGFHLLKLYDQRGGGERMVEQAKVRHILIKPSTILSDDEAREKLLDIRRQIVAGGSFEALCKEHSEDIGSMLSGGDLGWSTPGQFVPAFEETMKQTAVGEISEPFRSQFGWHILKVDERRNQDMTETVIRNQARNLLRKRRFEEELQTWLREIRDEAYVEIKG</sequence>
<accession>A0A545T3J5</accession>
<evidence type="ECO:0000256" key="7">
    <source>
        <dbReference type="HAMAP-Rule" id="MF_01183"/>
    </source>
</evidence>
<dbReference type="InterPro" id="IPR023034">
    <property type="entry name" value="PPIase_SurA"/>
</dbReference>
<dbReference type="HAMAP" id="MF_01183">
    <property type="entry name" value="Chaperone_SurA"/>
    <property type="match status" value="1"/>
</dbReference>
<comment type="caution">
    <text evidence="10">The sequence shown here is derived from an EMBL/GenBank/DDBJ whole genome shotgun (WGS) entry which is preliminary data.</text>
</comment>
<keyword evidence="6 7" id="KW-0413">Isomerase</keyword>
<dbReference type="InterPro" id="IPR050280">
    <property type="entry name" value="OMP_Chaperone_SurA"/>
</dbReference>
<dbReference type="GO" id="GO:0003755">
    <property type="term" value="F:peptidyl-prolyl cis-trans isomerase activity"/>
    <property type="evidence" value="ECO:0007669"/>
    <property type="project" value="UniProtKB-UniRule"/>
</dbReference>
<comment type="catalytic activity">
    <reaction evidence="7">
        <text>[protein]-peptidylproline (omega=180) = [protein]-peptidylproline (omega=0)</text>
        <dbReference type="Rhea" id="RHEA:16237"/>
        <dbReference type="Rhea" id="RHEA-COMP:10747"/>
        <dbReference type="Rhea" id="RHEA-COMP:10748"/>
        <dbReference type="ChEBI" id="CHEBI:83833"/>
        <dbReference type="ChEBI" id="CHEBI:83834"/>
        <dbReference type="EC" id="5.2.1.8"/>
    </reaction>
</comment>
<dbReference type="PANTHER" id="PTHR47637:SF1">
    <property type="entry name" value="CHAPERONE SURA"/>
    <property type="match status" value="1"/>
</dbReference>
<dbReference type="Gene3D" id="1.10.4030.10">
    <property type="entry name" value="Porin chaperone SurA, peptide-binding domain"/>
    <property type="match status" value="1"/>
</dbReference>
<dbReference type="OrthoDB" id="14196at2"/>
<keyword evidence="2 7" id="KW-0677">Repeat</keyword>
<dbReference type="InterPro" id="IPR046357">
    <property type="entry name" value="PPIase_dom_sf"/>
</dbReference>
<dbReference type="EMBL" id="VHSG01000020">
    <property type="protein sequence ID" value="TQV71787.1"/>
    <property type="molecule type" value="Genomic_DNA"/>
</dbReference>
<evidence type="ECO:0000256" key="8">
    <source>
        <dbReference type="SAM" id="MobiDB-lite"/>
    </source>
</evidence>
<dbReference type="GO" id="GO:0006457">
    <property type="term" value="P:protein folding"/>
    <property type="evidence" value="ECO:0007669"/>
    <property type="project" value="UniProtKB-UniRule"/>
</dbReference>
<dbReference type="GO" id="GO:0030288">
    <property type="term" value="C:outer membrane-bounded periplasmic space"/>
    <property type="evidence" value="ECO:0007669"/>
    <property type="project" value="InterPro"/>
</dbReference>
<keyword evidence="5 7" id="KW-0143">Chaperone</keyword>
<dbReference type="EC" id="5.2.1.8" evidence="7"/>
<organism evidence="10 11">
    <name type="scientific">Exilibacterium tricleocarpae</name>
    <dbReference type="NCBI Taxonomy" id="2591008"/>
    <lineage>
        <taxon>Bacteria</taxon>
        <taxon>Pseudomonadati</taxon>
        <taxon>Pseudomonadota</taxon>
        <taxon>Gammaproteobacteria</taxon>
        <taxon>Cellvibrionales</taxon>
        <taxon>Cellvibrionaceae</taxon>
        <taxon>Exilibacterium</taxon>
    </lineage>
</organism>
<evidence type="ECO:0000256" key="4">
    <source>
        <dbReference type="ARBA" id="ARBA00023110"/>
    </source>
</evidence>
<evidence type="ECO:0000256" key="1">
    <source>
        <dbReference type="ARBA" id="ARBA00022729"/>
    </source>
</evidence>